<evidence type="ECO:0000313" key="5">
    <source>
        <dbReference type="EMBL" id="CAF4425575.1"/>
    </source>
</evidence>
<dbReference type="EMBL" id="CAJOBC010001078">
    <property type="protein sequence ID" value="CAF3653579.1"/>
    <property type="molecule type" value="Genomic_DNA"/>
</dbReference>
<dbReference type="Proteomes" id="UP000681722">
    <property type="component" value="Unassembled WGS sequence"/>
</dbReference>
<dbReference type="Proteomes" id="UP000682733">
    <property type="component" value="Unassembled WGS sequence"/>
</dbReference>
<feature type="signal peptide" evidence="1">
    <location>
        <begin position="1"/>
        <end position="17"/>
    </location>
</feature>
<sequence>MQLPLIVLFLILNNVFGDKGQDFNIVQEAINQLSDEQKQQILQLLMGGGRAQSRQDISRQDNSNWCCTIDPGIEALSKTRMVQFYVQRHARTKCGYHDCGLFGWSSCTKWCDNYWSEAQWNVESYLVYQARLCPQTNLKCCAGYLTIVNHCFTFEEIMNNKEIFDQLVALGIPINALG</sequence>
<dbReference type="EMBL" id="CAJNOQ010001078">
    <property type="protein sequence ID" value="CAF0866092.1"/>
    <property type="molecule type" value="Genomic_DNA"/>
</dbReference>
<reference evidence="2" key="1">
    <citation type="submission" date="2021-02" db="EMBL/GenBank/DDBJ databases">
        <authorList>
            <person name="Nowell W R."/>
        </authorList>
    </citation>
    <scope>NUCLEOTIDE SEQUENCE</scope>
</reference>
<proteinExistence type="predicted"/>
<gene>
    <name evidence="2" type="ORF">GPM918_LOCUS6846</name>
    <name evidence="3" type="ORF">OVA965_LOCUS42680</name>
    <name evidence="4" type="ORF">SRO942_LOCUS6846</name>
    <name evidence="5" type="ORF">TMI583_LOCUS44662</name>
</gene>
<keyword evidence="1" id="KW-0732">Signal</keyword>
<organism evidence="2 6">
    <name type="scientific">Didymodactylos carnosus</name>
    <dbReference type="NCBI Taxonomy" id="1234261"/>
    <lineage>
        <taxon>Eukaryota</taxon>
        <taxon>Metazoa</taxon>
        <taxon>Spiralia</taxon>
        <taxon>Gnathifera</taxon>
        <taxon>Rotifera</taxon>
        <taxon>Eurotatoria</taxon>
        <taxon>Bdelloidea</taxon>
        <taxon>Philodinida</taxon>
        <taxon>Philodinidae</taxon>
        <taxon>Didymodactylos</taxon>
    </lineage>
</organism>
<dbReference type="Proteomes" id="UP000663829">
    <property type="component" value="Unassembled WGS sequence"/>
</dbReference>
<evidence type="ECO:0000313" key="3">
    <source>
        <dbReference type="EMBL" id="CAF1611749.1"/>
    </source>
</evidence>
<accession>A0A813X7R7</accession>
<evidence type="ECO:0000256" key="1">
    <source>
        <dbReference type="SAM" id="SignalP"/>
    </source>
</evidence>
<name>A0A813X7R7_9BILA</name>
<dbReference type="EMBL" id="CAJNOK010053341">
    <property type="protein sequence ID" value="CAF1611749.1"/>
    <property type="molecule type" value="Genomic_DNA"/>
</dbReference>
<protein>
    <submittedName>
        <fullName evidence="2">Uncharacterized protein</fullName>
    </submittedName>
</protein>
<evidence type="ECO:0000313" key="2">
    <source>
        <dbReference type="EMBL" id="CAF0866092.1"/>
    </source>
</evidence>
<feature type="chain" id="PRO_5035683266" evidence="1">
    <location>
        <begin position="18"/>
        <end position="178"/>
    </location>
</feature>
<dbReference type="EMBL" id="CAJOBA010077628">
    <property type="protein sequence ID" value="CAF4425575.1"/>
    <property type="molecule type" value="Genomic_DNA"/>
</dbReference>
<dbReference type="Proteomes" id="UP000677228">
    <property type="component" value="Unassembled WGS sequence"/>
</dbReference>
<dbReference type="AlphaFoldDB" id="A0A813X7R7"/>
<keyword evidence="6" id="KW-1185">Reference proteome</keyword>
<evidence type="ECO:0000313" key="6">
    <source>
        <dbReference type="Proteomes" id="UP000663829"/>
    </source>
</evidence>
<evidence type="ECO:0000313" key="4">
    <source>
        <dbReference type="EMBL" id="CAF3653579.1"/>
    </source>
</evidence>
<dbReference type="OrthoDB" id="9975888at2759"/>
<comment type="caution">
    <text evidence="2">The sequence shown here is derived from an EMBL/GenBank/DDBJ whole genome shotgun (WGS) entry which is preliminary data.</text>
</comment>